<keyword evidence="2" id="KW-1185">Reference proteome</keyword>
<evidence type="ECO:0000313" key="2">
    <source>
        <dbReference type="Proteomes" id="UP001062846"/>
    </source>
</evidence>
<dbReference type="EMBL" id="CM046390">
    <property type="protein sequence ID" value="KAI8565471.1"/>
    <property type="molecule type" value="Genomic_DNA"/>
</dbReference>
<name>A0ACC0PJX7_RHOML</name>
<protein>
    <submittedName>
        <fullName evidence="1">Uncharacterized protein</fullName>
    </submittedName>
</protein>
<accession>A0ACC0PJX7</accession>
<proteinExistence type="predicted"/>
<organism evidence="1 2">
    <name type="scientific">Rhododendron molle</name>
    <name type="common">Chinese azalea</name>
    <name type="synonym">Azalea mollis</name>
    <dbReference type="NCBI Taxonomy" id="49168"/>
    <lineage>
        <taxon>Eukaryota</taxon>
        <taxon>Viridiplantae</taxon>
        <taxon>Streptophyta</taxon>
        <taxon>Embryophyta</taxon>
        <taxon>Tracheophyta</taxon>
        <taxon>Spermatophyta</taxon>
        <taxon>Magnoliopsida</taxon>
        <taxon>eudicotyledons</taxon>
        <taxon>Gunneridae</taxon>
        <taxon>Pentapetalae</taxon>
        <taxon>asterids</taxon>
        <taxon>Ericales</taxon>
        <taxon>Ericaceae</taxon>
        <taxon>Ericoideae</taxon>
        <taxon>Rhodoreae</taxon>
        <taxon>Rhododendron</taxon>
    </lineage>
</organism>
<evidence type="ECO:0000313" key="1">
    <source>
        <dbReference type="EMBL" id="KAI8565471.1"/>
    </source>
</evidence>
<dbReference type="Proteomes" id="UP001062846">
    <property type="component" value="Chromosome 3"/>
</dbReference>
<gene>
    <name evidence="1" type="ORF">RHMOL_Rhmol03G0262000</name>
</gene>
<reference evidence="1" key="1">
    <citation type="submission" date="2022-02" db="EMBL/GenBank/DDBJ databases">
        <title>Plant Genome Project.</title>
        <authorList>
            <person name="Zhang R.-G."/>
        </authorList>
    </citation>
    <scope>NUCLEOTIDE SEQUENCE</scope>
    <source>
        <strain evidence="1">AT1</strain>
    </source>
</reference>
<sequence>MSSLSPSSTLTGPLLPPSVEQMIQRICAEQCQTPPDAAVRWQLDQLGEKASLDILRKISTQSVRESLSADIVFMAQNARSRGTGNLCPSKRSAVSISPSPVGSPNCLSPHSPIAKRALLSPSTNSGTASIGENNPLLALCDLEFRKSFLILSYAGRRKLDELMTVDHIMMQLEELMTVDHIMMLKDLPMRDFEIKVWDAVGKNFIKKEDRIQYLDWDSRKTHLYHCHVHQDGSYAFKGPYLGNTRTHLQRELGDDNVLIVKFLEEASECTNKMVGSSYYDAIFNMVAKQGILIGLRRYRFFGDFPFHALIFKDGGKEGKKKNQTSSSIKCFFVRFESLAPCEEREPYILANKSVYEARSLFMHANMVSTLAKYMARFSLILSTTIKLQVDLDSVTIERIEDIPCRDENECIVRDEEGEPLIHTDGTGFISEDLALKTPKDFSRAKYIKDGNFERFLDHVNCEEKSLELKGSEAHTRGPPLLMQVRLFSNGIAVKGTLLVNKKDLVKRSFAVNKAPICSGFWKLQNTIQIRPSMIKVETDPRLINAQSFNSLEIVAVSHKPKRAFLSKNLVALLSYGGVPKEFFLKVLEDELKDPRSACSDTRAAFRAALNHGERDDDFTVARMILSGVPLNEPYLQYRISHLAKDERNALKGGKLPITESFYLIGTTDPTGLLKSHQACVILENGQISGDLLVYRNPGLHFGDIHRLEAVYVKELEEIVGNAKYAIFFSTKGERSVANEIANGDFDGDTYWISRNPELLESFKVSEPWRRIHSTPSVRSKMPNELSEEELEHELFQLFKKTRFQQSYAMGVAADSWTAFMDRLLILGDSCAEETDQMKVTMHQLVDTYYDALDAPKSGKKASLELTSSPAILHVVIPDELKAEMFPHYMGRANSYHSTSVLGLIYDTVEKSLQSEDLLAKDVEFSKLPFFDVQLPKDSWMLWGKRYEDYRNEMSAAVKLEDEDAKNVAANAATNNFKQLLYHAPEFEESKRDVEEIYSDALAIYNVVYEYAERVGDIGRCRFAWKVAGPALLKLYLLKNAETEKVKNPFLCSPTVLQKLFN</sequence>
<comment type="caution">
    <text evidence="1">The sequence shown here is derived from an EMBL/GenBank/DDBJ whole genome shotgun (WGS) entry which is preliminary data.</text>
</comment>